<organism evidence="3 4">
    <name type="scientific">Spartinivicinus poritis</name>
    <dbReference type="NCBI Taxonomy" id="2994640"/>
    <lineage>
        <taxon>Bacteria</taxon>
        <taxon>Pseudomonadati</taxon>
        <taxon>Pseudomonadota</taxon>
        <taxon>Gammaproteobacteria</taxon>
        <taxon>Oceanospirillales</taxon>
        <taxon>Zooshikellaceae</taxon>
        <taxon>Spartinivicinus</taxon>
    </lineage>
</organism>
<dbReference type="InterPro" id="IPR004360">
    <property type="entry name" value="Glyas_Fos-R_dOase_dom"/>
</dbReference>
<dbReference type="Proteomes" id="UP001528823">
    <property type="component" value="Unassembled WGS sequence"/>
</dbReference>
<proteinExistence type="predicted"/>
<sequence>MINGLNHITMAVNNLDKSFDFYVEILGFKPHAKWNKGAYLSVGELWLCLSVDHTQPSNDYTHIAFDVSEQDFPILKDRLVAMEVRQWKVNTSEGSSLYILSPDGHKLEVHVG</sequence>
<protein>
    <submittedName>
        <fullName evidence="3">VOC family protein</fullName>
    </submittedName>
</protein>
<dbReference type="PANTHER" id="PTHR36113:SF6">
    <property type="entry name" value="FOSFOMYCIN RESISTANCE PROTEIN FOSX"/>
    <property type="match status" value="1"/>
</dbReference>
<dbReference type="Gene3D" id="3.10.180.10">
    <property type="entry name" value="2,3-Dihydroxybiphenyl 1,2-Dioxygenase, domain 1"/>
    <property type="match status" value="1"/>
</dbReference>
<dbReference type="EMBL" id="JAPMOU010000006">
    <property type="protein sequence ID" value="MDE1461671.1"/>
    <property type="molecule type" value="Genomic_DNA"/>
</dbReference>
<evidence type="ECO:0000313" key="4">
    <source>
        <dbReference type="Proteomes" id="UP001528823"/>
    </source>
</evidence>
<dbReference type="PROSITE" id="PS51819">
    <property type="entry name" value="VOC"/>
    <property type="match status" value="1"/>
</dbReference>
<dbReference type="InterPro" id="IPR037523">
    <property type="entry name" value="VOC_core"/>
</dbReference>
<dbReference type="SUPFAM" id="SSF54593">
    <property type="entry name" value="Glyoxalase/Bleomycin resistance protein/Dihydroxybiphenyl dioxygenase"/>
    <property type="match status" value="1"/>
</dbReference>
<dbReference type="RefSeq" id="WP_274688033.1">
    <property type="nucleotide sequence ID" value="NZ_JAPMOU010000006.1"/>
</dbReference>
<dbReference type="InterPro" id="IPR051332">
    <property type="entry name" value="Fosfomycin_Res_Enzymes"/>
</dbReference>
<reference evidence="3 4" key="1">
    <citation type="submission" date="2022-11" db="EMBL/GenBank/DDBJ databases">
        <title>Spartinivicinus poritis sp. nov., isolated from scleractinian coral Porites lutea.</title>
        <authorList>
            <person name="Zhang G."/>
            <person name="Cai L."/>
            <person name="Wei Q."/>
        </authorList>
    </citation>
    <scope>NUCLEOTIDE SEQUENCE [LARGE SCALE GENOMIC DNA]</scope>
    <source>
        <strain evidence="3 4">A2-2</strain>
    </source>
</reference>
<evidence type="ECO:0000259" key="2">
    <source>
        <dbReference type="PROSITE" id="PS51819"/>
    </source>
</evidence>
<keyword evidence="4" id="KW-1185">Reference proteome</keyword>
<dbReference type="PANTHER" id="PTHR36113">
    <property type="entry name" value="LYASE, PUTATIVE-RELATED-RELATED"/>
    <property type="match status" value="1"/>
</dbReference>
<evidence type="ECO:0000256" key="1">
    <source>
        <dbReference type="ARBA" id="ARBA00022723"/>
    </source>
</evidence>
<evidence type="ECO:0000313" key="3">
    <source>
        <dbReference type="EMBL" id="MDE1461671.1"/>
    </source>
</evidence>
<gene>
    <name evidence="3" type="ORF">ORQ98_06785</name>
</gene>
<accession>A0ABT5U6R6</accession>
<name>A0ABT5U6R6_9GAMM</name>
<dbReference type="InterPro" id="IPR029068">
    <property type="entry name" value="Glyas_Bleomycin-R_OHBP_Dase"/>
</dbReference>
<dbReference type="Pfam" id="PF00903">
    <property type="entry name" value="Glyoxalase"/>
    <property type="match status" value="1"/>
</dbReference>
<comment type="caution">
    <text evidence="3">The sequence shown here is derived from an EMBL/GenBank/DDBJ whole genome shotgun (WGS) entry which is preliminary data.</text>
</comment>
<keyword evidence="1" id="KW-0479">Metal-binding</keyword>
<feature type="domain" description="VOC" evidence="2">
    <location>
        <begin position="4"/>
        <end position="112"/>
    </location>
</feature>